<protein>
    <submittedName>
        <fullName evidence="1">Uncharacterized protein</fullName>
    </submittedName>
</protein>
<accession>A0A3N0I932</accession>
<dbReference type="AlphaFoldDB" id="A0A3N0I932"/>
<proteinExistence type="predicted"/>
<name>A0A3N0I932_9ACTN</name>
<reference evidence="2" key="1">
    <citation type="submission" date="2018-05" db="EMBL/GenBank/DDBJ databases">
        <title>Genome Sequencing of selected type strains of the family Eggerthellaceae.</title>
        <authorList>
            <person name="Danylec N."/>
            <person name="Stoll D.A."/>
            <person name="Doetsch A."/>
            <person name="Huch M."/>
        </authorList>
    </citation>
    <scope>NUCLEOTIDE SEQUENCE [LARGE SCALE GENOMIC DNA]</scope>
    <source>
        <strain evidence="2">DSM 22006</strain>
    </source>
</reference>
<keyword evidence="2" id="KW-1185">Reference proteome</keyword>
<organism evidence="1 2">
    <name type="scientific">Slackia isoflavoniconvertens</name>
    <dbReference type="NCBI Taxonomy" id="572010"/>
    <lineage>
        <taxon>Bacteria</taxon>
        <taxon>Bacillati</taxon>
        <taxon>Actinomycetota</taxon>
        <taxon>Coriobacteriia</taxon>
        <taxon>Eggerthellales</taxon>
        <taxon>Eggerthellaceae</taxon>
        <taxon>Slackia</taxon>
    </lineage>
</organism>
<dbReference type="Proteomes" id="UP000271472">
    <property type="component" value="Unassembled WGS sequence"/>
</dbReference>
<comment type="caution">
    <text evidence="1">The sequence shown here is derived from an EMBL/GenBank/DDBJ whole genome shotgun (WGS) entry which is preliminary data.</text>
</comment>
<evidence type="ECO:0000313" key="1">
    <source>
        <dbReference type="EMBL" id="RNM33534.1"/>
    </source>
</evidence>
<sequence>MLWSGSVRNSTITVPGLKHHAAIAVCFSVEDLSCVVSTADGKKRVGAAHSNGYSLVGVGGSFAVSENAVTVDGVTFGIFDCDALGSPLKFSAGDAAYVTAIYGL</sequence>
<evidence type="ECO:0000313" key="2">
    <source>
        <dbReference type="Proteomes" id="UP000271472"/>
    </source>
</evidence>
<gene>
    <name evidence="1" type="ORF">DMP05_08315</name>
</gene>
<dbReference type="EMBL" id="QIBZ01000016">
    <property type="protein sequence ID" value="RNM33534.1"/>
    <property type="molecule type" value="Genomic_DNA"/>
</dbReference>